<dbReference type="PANTHER" id="PTHR14859:SF1">
    <property type="entry name" value="PGAP2-INTERACTING PROTEIN"/>
    <property type="match status" value="1"/>
</dbReference>
<feature type="transmembrane region" description="Helical" evidence="1">
    <location>
        <begin position="88"/>
        <end position="106"/>
    </location>
</feature>
<dbReference type="Pfam" id="PF03372">
    <property type="entry name" value="Exo_endo_phos"/>
    <property type="match status" value="1"/>
</dbReference>
<feature type="transmembrane region" description="Helical" evidence="1">
    <location>
        <begin position="378"/>
        <end position="397"/>
    </location>
</feature>
<feature type="transmembrane region" description="Helical" evidence="1">
    <location>
        <begin position="112"/>
        <end position="130"/>
    </location>
</feature>
<comment type="caution">
    <text evidence="3">The sequence shown here is derived from an EMBL/GenBank/DDBJ whole genome shotgun (WGS) entry which is preliminary data.</text>
</comment>
<gene>
    <name evidence="3" type="ORF">NITHO_360001</name>
</gene>
<reference evidence="3 4" key="1">
    <citation type="journal article" date="2012" name="ISME J.">
        <title>Nitrification expanded: discovery, physiology and genomics of a nitrite-oxidizing bacterium from the phylum Chloroflexi.</title>
        <authorList>
            <person name="Sorokin D.Y."/>
            <person name="Lucker S."/>
            <person name="Vejmelkova D."/>
            <person name="Kostrikina N.A."/>
            <person name="Kleerebezem R."/>
            <person name="Rijpstra W.I."/>
            <person name="Damste J.S."/>
            <person name="Le Paslier D."/>
            <person name="Muyzer G."/>
            <person name="Wagner M."/>
            <person name="van Loosdrecht M.C."/>
            <person name="Daims H."/>
        </authorList>
    </citation>
    <scope>NUCLEOTIDE SEQUENCE [LARGE SCALE GENOMIC DNA]</scope>
    <source>
        <strain evidence="4">none</strain>
    </source>
</reference>
<feature type="transmembrane region" description="Helical" evidence="1">
    <location>
        <begin position="59"/>
        <end position="81"/>
    </location>
</feature>
<dbReference type="GO" id="GO:0006506">
    <property type="term" value="P:GPI anchor biosynthetic process"/>
    <property type="evidence" value="ECO:0007669"/>
    <property type="project" value="TreeGrafter"/>
</dbReference>
<feature type="transmembrane region" description="Helical" evidence="1">
    <location>
        <begin position="348"/>
        <end position="366"/>
    </location>
</feature>
<keyword evidence="1" id="KW-0812">Transmembrane</keyword>
<feature type="transmembrane region" description="Helical" evidence="1">
    <location>
        <begin position="235"/>
        <end position="254"/>
    </location>
</feature>
<evidence type="ECO:0000313" key="4">
    <source>
        <dbReference type="Proteomes" id="UP000004221"/>
    </source>
</evidence>
<dbReference type="InterPro" id="IPR005135">
    <property type="entry name" value="Endo/exonuclease/phosphatase"/>
</dbReference>
<name>I4EIQ8_9BACT</name>
<dbReference type="SUPFAM" id="SSF56219">
    <property type="entry name" value="DNase I-like"/>
    <property type="match status" value="1"/>
</dbReference>
<protein>
    <submittedName>
        <fullName evidence="3">Endonuclease/exonuclease/phosphatase</fullName>
    </submittedName>
</protein>
<dbReference type="GO" id="GO:0004519">
    <property type="term" value="F:endonuclease activity"/>
    <property type="evidence" value="ECO:0007669"/>
    <property type="project" value="UniProtKB-KW"/>
</dbReference>
<evidence type="ECO:0000259" key="2">
    <source>
        <dbReference type="Pfam" id="PF03372"/>
    </source>
</evidence>
<dbReference type="RefSeq" id="WP_008478814.1">
    <property type="nucleotide sequence ID" value="NZ_CAGS01000290.1"/>
</dbReference>
<dbReference type="Proteomes" id="UP000004221">
    <property type="component" value="Unassembled WGS sequence"/>
</dbReference>
<feature type="transmembrane region" description="Helical" evidence="1">
    <location>
        <begin position="289"/>
        <end position="310"/>
    </location>
</feature>
<sequence>MRAAPASDHHRRQPGFWGTPTDDIIAGVLAAAISTTFMLESMRVFVSYTVFVVDESHRIALAAIVFGTILSIGLAGALIRVLGPARSITLPLILLALSRIALQFWSLPEARLVLGALAVIGWGWLTIALLSVAREAVALGLGFGLGLDLAIRIAADTVDLPWMAGIAAGSITVLLAAAMIVACLRLKATAPPSEPAPIRAASLIAIGPALALFQLMTGNLGLAQAVTGLMFPQAAYALALGTALGITGSLYVIANPRQTRRIAGSPYLTGILILIGAAGLWLAHNNPGWAPVGLVAVTAASLTLLTQALLMRGPTGYQPGAGWTTVWFTLGMVLQVGIEFVYYTFTGLPILIVVAFLLLAFAAGIGEERPPVATALPVPALFIPATVVAALLLSYGYHLVTWTEPAPGPPAAGELTVMTYNIQSGFAIDDTWNLERTARTIEAEHPDIVVLQEVSRGWLVTSGVDEAMWLSERLKMPYVFGANSGDGLWGNAILTRAPILDTVSERYTVTENLKRSVTGVEIATEAGTLWVFGTHLDNPGNAGEVRLAQTRQLLEFVKGRSPALILGDLNSDPGDPVLSALNAAGFTDPGKSLRPEAFTSSDRRRIDYILVPPGVTVRDLRIPDSTASDHRPVVARIHLP</sequence>
<dbReference type="PANTHER" id="PTHR14859">
    <property type="entry name" value="CALCOFLUOR WHITE HYPERSENSITIVE PROTEIN PRECURSOR"/>
    <property type="match status" value="1"/>
</dbReference>
<dbReference type="GO" id="GO:0004527">
    <property type="term" value="F:exonuclease activity"/>
    <property type="evidence" value="ECO:0007669"/>
    <property type="project" value="UniProtKB-KW"/>
</dbReference>
<keyword evidence="1" id="KW-0472">Membrane</keyword>
<dbReference type="InterPro" id="IPR051916">
    <property type="entry name" value="GPI-anchor_lipid_remodeler"/>
</dbReference>
<dbReference type="OrthoDB" id="155529at2"/>
<evidence type="ECO:0000313" key="3">
    <source>
        <dbReference type="EMBL" id="CCF84570.1"/>
    </source>
</evidence>
<keyword evidence="3" id="KW-0540">Nuclease</keyword>
<feature type="transmembrane region" description="Helical" evidence="1">
    <location>
        <begin position="266"/>
        <end position="283"/>
    </location>
</feature>
<accession>I4EIQ8</accession>
<keyword evidence="1" id="KW-1133">Transmembrane helix</keyword>
<dbReference type="Gene3D" id="3.60.10.10">
    <property type="entry name" value="Endonuclease/exonuclease/phosphatase"/>
    <property type="match status" value="1"/>
</dbReference>
<proteinExistence type="predicted"/>
<feature type="domain" description="Endonuclease/exonuclease/phosphatase" evidence="2">
    <location>
        <begin position="418"/>
        <end position="630"/>
    </location>
</feature>
<keyword evidence="3" id="KW-0269">Exonuclease</keyword>
<keyword evidence="3" id="KW-0255">Endonuclease</keyword>
<dbReference type="GO" id="GO:0016020">
    <property type="term" value="C:membrane"/>
    <property type="evidence" value="ECO:0007669"/>
    <property type="project" value="GOC"/>
</dbReference>
<feature type="transmembrane region" description="Helical" evidence="1">
    <location>
        <begin position="161"/>
        <end position="184"/>
    </location>
</feature>
<evidence type="ECO:0000256" key="1">
    <source>
        <dbReference type="SAM" id="Phobius"/>
    </source>
</evidence>
<feature type="transmembrane region" description="Helical" evidence="1">
    <location>
        <begin position="196"/>
        <end position="215"/>
    </location>
</feature>
<dbReference type="AlphaFoldDB" id="I4EIQ8"/>
<dbReference type="EMBL" id="CAGS01000290">
    <property type="protein sequence ID" value="CCF84570.1"/>
    <property type="molecule type" value="Genomic_DNA"/>
</dbReference>
<feature type="transmembrane region" description="Helical" evidence="1">
    <location>
        <begin position="21"/>
        <end position="39"/>
    </location>
</feature>
<organism evidence="3 4">
    <name type="scientific">Nitrolancea hollandica Lb</name>
    <dbReference type="NCBI Taxonomy" id="1129897"/>
    <lineage>
        <taxon>Bacteria</taxon>
        <taxon>Pseudomonadati</taxon>
        <taxon>Thermomicrobiota</taxon>
        <taxon>Thermomicrobia</taxon>
        <taxon>Sphaerobacterales</taxon>
        <taxon>Sphaerobacterineae</taxon>
        <taxon>Sphaerobacteraceae</taxon>
        <taxon>Nitrolancea</taxon>
    </lineage>
</organism>
<keyword evidence="3" id="KW-0378">Hydrolase</keyword>
<feature type="transmembrane region" description="Helical" evidence="1">
    <location>
        <begin position="322"/>
        <end position="342"/>
    </location>
</feature>
<keyword evidence="4" id="KW-1185">Reference proteome</keyword>
<dbReference type="InterPro" id="IPR036691">
    <property type="entry name" value="Endo/exonu/phosph_ase_sf"/>
</dbReference>